<proteinExistence type="predicted"/>
<protein>
    <submittedName>
        <fullName evidence="1">Uncharacterized protein</fullName>
    </submittedName>
</protein>
<evidence type="ECO:0000313" key="1">
    <source>
        <dbReference type="EMBL" id="CAB4149611.1"/>
    </source>
</evidence>
<organism evidence="1">
    <name type="scientific">uncultured Caudovirales phage</name>
    <dbReference type="NCBI Taxonomy" id="2100421"/>
    <lineage>
        <taxon>Viruses</taxon>
        <taxon>Duplodnaviria</taxon>
        <taxon>Heunggongvirae</taxon>
        <taxon>Uroviricota</taxon>
        <taxon>Caudoviricetes</taxon>
        <taxon>Peduoviridae</taxon>
        <taxon>Maltschvirus</taxon>
        <taxon>Maltschvirus maltsch</taxon>
    </lineage>
</organism>
<name>A0A6J5MUD2_9CAUD</name>
<dbReference type="EMBL" id="LR796522">
    <property type="protein sequence ID" value="CAB4149611.1"/>
    <property type="molecule type" value="Genomic_DNA"/>
</dbReference>
<gene>
    <name evidence="1" type="ORF">UFOVP550_12</name>
</gene>
<sequence>MTPKLCKAGQQLRLQIDDCFPDRDRRSDGWLGDARHSARVSQHNPDKQGIVTAIDIDRDLHGISKPDTMPYLADQIRLAAKRGDKRIYYVIFQGKITSARVGWRWVKYRGINPHNTHCHVSFNKKADSSDFFNIPLLGGKL</sequence>
<reference evidence="1" key="1">
    <citation type="submission" date="2020-04" db="EMBL/GenBank/DDBJ databases">
        <authorList>
            <person name="Chiriac C."/>
            <person name="Salcher M."/>
            <person name="Ghai R."/>
            <person name="Kavagutti S V."/>
        </authorList>
    </citation>
    <scope>NUCLEOTIDE SEQUENCE</scope>
</reference>
<accession>A0A6J5MUD2</accession>